<dbReference type="EMBL" id="LR796285">
    <property type="protein sequence ID" value="CAB4134203.1"/>
    <property type="molecule type" value="Genomic_DNA"/>
</dbReference>
<name>A0A6J5L509_9CAUD</name>
<evidence type="ECO:0000313" key="2">
    <source>
        <dbReference type="EMBL" id="CAB4134203.1"/>
    </source>
</evidence>
<proteinExistence type="predicted"/>
<reference evidence="1" key="1">
    <citation type="submission" date="2020-04" db="EMBL/GenBank/DDBJ databases">
        <authorList>
            <person name="Chiriac C."/>
            <person name="Salcher M."/>
            <person name="Ghai R."/>
            <person name="Kavagutti S V."/>
        </authorList>
    </citation>
    <scope>NUCLEOTIDE SEQUENCE</scope>
</reference>
<accession>A0A6J5L509</accession>
<protein>
    <submittedName>
        <fullName evidence="1">Uncharacterized protein</fullName>
    </submittedName>
</protein>
<gene>
    <name evidence="1" type="ORF">UFOVP101_27</name>
    <name evidence="2" type="ORF">UFOVP270_29</name>
</gene>
<evidence type="ECO:0000313" key="1">
    <source>
        <dbReference type="EMBL" id="CAB4128287.1"/>
    </source>
</evidence>
<sequence length="358" mass="40270">MPYQKFNYAGIPPHIINGPLHGVDFGALLRQGMQLRHEPQRLLQEREQSELSNRLGQQQYQMQEARLPYAPELAQAEVEKMRADAEKARSLAAIGGMQFPGGAGLVQGHEAIKRIYGENSPQAKYAQLADDLLLNQRKSGLGRIQSEIDDLSSQLSNPNLSGTQRETIQNKRNQLENKAFNEQSDLDVRQKGLGAKLMEQTWNTFISGPSMDALKKYTGPKGRLNFYKDSIKYNLNGVAPNEDFDNYLAARNELYTLSDQYMKAFPGSTNYKRMESIQKHVNPESALMPPGALESSIRSTWKVIEPELKTYTDVLHGKNPLRRGGAHNETIEALNKNTKKQNYSGKTRNLNLETGSFS</sequence>
<organism evidence="1">
    <name type="scientific">uncultured Caudovirales phage</name>
    <dbReference type="NCBI Taxonomy" id="2100421"/>
    <lineage>
        <taxon>Viruses</taxon>
        <taxon>Duplodnaviria</taxon>
        <taxon>Heunggongvirae</taxon>
        <taxon>Uroviricota</taxon>
        <taxon>Caudoviricetes</taxon>
        <taxon>Peduoviridae</taxon>
        <taxon>Maltschvirus</taxon>
        <taxon>Maltschvirus maltsch</taxon>
    </lineage>
</organism>
<dbReference type="EMBL" id="LR796232">
    <property type="protein sequence ID" value="CAB4128287.1"/>
    <property type="molecule type" value="Genomic_DNA"/>
</dbReference>